<protein>
    <recommendedName>
        <fullName evidence="5">ABC transporter domain-containing protein</fullName>
    </recommendedName>
</protein>
<evidence type="ECO:0000256" key="4">
    <source>
        <dbReference type="ARBA" id="ARBA00022840"/>
    </source>
</evidence>
<gene>
    <name evidence="6" type="ORF">LCGC14_2590770</name>
</gene>
<dbReference type="InterPro" id="IPR017871">
    <property type="entry name" value="ABC_transporter-like_CS"/>
</dbReference>
<evidence type="ECO:0000259" key="5">
    <source>
        <dbReference type="PROSITE" id="PS50893"/>
    </source>
</evidence>
<dbReference type="PANTHER" id="PTHR43790">
    <property type="entry name" value="CARBOHYDRATE TRANSPORT ATP-BINDING PROTEIN MG119-RELATED"/>
    <property type="match status" value="1"/>
</dbReference>
<dbReference type="InterPro" id="IPR003439">
    <property type="entry name" value="ABC_transporter-like_ATP-bd"/>
</dbReference>
<evidence type="ECO:0000256" key="3">
    <source>
        <dbReference type="ARBA" id="ARBA00022741"/>
    </source>
</evidence>
<keyword evidence="1" id="KW-0813">Transport</keyword>
<dbReference type="GO" id="GO:0016887">
    <property type="term" value="F:ATP hydrolysis activity"/>
    <property type="evidence" value="ECO:0007669"/>
    <property type="project" value="InterPro"/>
</dbReference>
<dbReference type="EMBL" id="LAZR01043480">
    <property type="protein sequence ID" value="KKL06965.1"/>
    <property type="molecule type" value="Genomic_DNA"/>
</dbReference>
<sequence>IRELKNKGIAVIYISHRLDEVIEIADRISVFRDGKNRGTLERDQFDEHKVIMLMLGRSLMRTEKESEKQSVQRTEVVFEVRNLNIQGRINSFNVKLFKGEILGIAGLMGSGKDELVKCLFGLWPATSKEIFYLGHGITIKTPKDAIKYGIVYLPEERKQASLFLELSVKYNITPIWLFNVHKKSFFNRKTENMLSSQFISQLNIKTSSSLEDIINLSGGNQQKAVFSRLIAANPSIMILNDPTRGVDVGSKEEIYKTIRKIVLEGGTSIIIVSSEIEEINYLANRVIVLSKGNICGEFSDKDVTLKNILTCAVRAKTNGKS</sequence>
<feature type="domain" description="ABC transporter" evidence="5">
    <location>
        <begin position="71"/>
        <end position="316"/>
    </location>
</feature>
<accession>A0A0F9AC21</accession>
<evidence type="ECO:0000256" key="1">
    <source>
        <dbReference type="ARBA" id="ARBA00022448"/>
    </source>
</evidence>
<reference evidence="6" key="1">
    <citation type="journal article" date="2015" name="Nature">
        <title>Complex archaea that bridge the gap between prokaryotes and eukaryotes.</title>
        <authorList>
            <person name="Spang A."/>
            <person name="Saw J.H."/>
            <person name="Jorgensen S.L."/>
            <person name="Zaremba-Niedzwiedzka K."/>
            <person name="Martijn J."/>
            <person name="Lind A.E."/>
            <person name="van Eijk R."/>
            <person name="Schleper C."/>
            <person name="Guy L."/>
            <person name="Ettema T.J."/>
        </authorList>
    </citation>
    <scope>NUCLEOTIDE SEQUENCE</scope>
</reference>
<proteinExistence type="predicted"/>
<dbReference type="Pfam" id="PF00005">
    <property type="entry name" value="ABC_tran"/>
    <property type="match status" value="1"/>
</dbReference>
<dbReference type="PROSITE" id="PS00211">
    <property type="entry name" value="ABC_TRANSPORTER_1"/>
    <property type="match status" value="1"/>
</dbReference>
<organism evidence="6">
    <name type="scientific">marine sediment metagenome</name>
    <dbReference type="NCBI Taxonomy" id="412755"/>
    <lineage>
        <taxon>unclassified sequences</taxon>
        <taxon>metagenomes</taxon>
        <taxon>ecological metagenomes</taxon>
    </lineage>
</organism>
<dbReference type="Gene3D" id="3.40.50.300">
    <property type="entry name" value="P-loop containing nucleotide triphosphate hydrolases"/>
    <property type="match status" value="2"/>
</dbReference>
<evidence type="ECO:0000313" key="6">
    <source>
        <dbReference type="EMBL" id="KKL06965.1"/>
    </source>
</evidence>
<dbReference type="AlphaFoldDB" id="A0A0F9AC21"/>
<dbReference type="SUPFAM" id="SSF52540">
    <property type="entry name" value="P-loop containing nucleoside triphosphate hydrolases"/>
    <property type="match status" value="2"/>
</dbReference>
<keyword evidence="4" id="KW-0067">ATP-binding</keyword>
<dbReference type="PANTHER" id="PTHR43790:SF9">
    <property type="entry name" value="GALACTOFURANOSE TRANSPORTER ATP-BINDING PROTEIN YTFR"/>
    <property type="match status" value="1"/>
</dbReference>
<dbReference type="InterPro" id="IPR027417">
    <property type="entry name" value="P-loop_NTPase"/>
</dbReference>
<comment type="caution">
    <text evidence="6">The sequence shown here is derived from an EMBL/GenBank/DDBJ whole genome shotgun (WGS) entry which is preliminary data.</text>
</comment>
<evidence type="ECO:0000256" key="2">
    <source>
        <dbReference type="ARBA" id="ARBA00022737"/>
    </source>
</evidence>
<dbReference type="PROSITE" id="PS50893">
    <property type="entry name" value="ABC_TRANSPORTER_2"/>
    <property type="match status" value="1"/>
</dbReference>
<feature type="non-terminal residue" evidence="6">
    <location>
        <position position="1"/>
    </location>
</feature>
<dbReference type="InterPro" id="IPR050107">
    <property type="entry name" value="ABC_carbohydrate_import_ATPase"/>
</dbReference>
<dbReference type="CDD" id="cd03215">
    <property type="entry name" value="ABC_Carb_Monos_II"/>
    <property type="match status" value="1"/>
</dbReference>
<dbReference type="GO" id="GO:0005524">
    <property type="term" value="F:ATP binding"/>
    <property type="evidence" value="ECO:0007669"/>
    <property type="project" value="UniProtKB-KW"/>
</dbReference>
<dbReference type="SMART" id="SM00382">
    <property type="entry name" value="AAA"/>
    <property type="match status" value="1"/>
</dbReference>
<dbReference type="InterPro" id="IPR003593">
    <property type="entry name" value="AAA+_ATPase"/>
</dbReference>
<name>A0A0F9AC21_9ZZZZ</name>
<keyword evidence="2" id="KW-0677">Repeat</keyword>
<keyword evidence="3" id="KW-0547">Nucleotide-binding</keyword>